<evidence type="ECO:0000256" key="4">
    <source>
        <dbReference type="ARBA" id="ARBA00022840"/>
    </source>
</evidence>
<dbReference type="GO" id="GO:0005524">
    <property type="term" value="F:ATP binding"/>
    <property type="evidence" value="ECO:0007669"/>
    <property type="project" value="UniProtKB-KW"/>
</dbReference>
<dbReference type="GO" id="GO:0015421">
    <property type="term" value="F:ABC-type oligopeptide transporter activity"/>
    <property type="evidence" value="ECO:0007669"/>
    <property type="project" value="TreeGrafter"/>
</dbReference>
<evidence type="ECO:0000256" key="3">
    <source>
        <dbReference type="ARBA" id="ARBA00022741"/>
    </source>
</evidence>
<gene>
    <name evidence="9" type="ORF">C7381_102213</name>
</gene>
<dbReference type="CDD" id="cd03228">
    <property type="entry name" value="ABCC_MRP_Like"/>
    <property type="match status" value="1"/>
</dbReference>
<evidence type="ECO:0000256" key="7">
    <source>
        <dbReference type="SAM" id="Phobius"/>
    </source>
</evidence>
<evidence type="ECO:0000313" key="9">
    <source>
        <dbReference type="EMBL" id="PVY95323.1"/>
    </source>
</evidence>
<dbReference type="SUPFAM" id="SSF90123">
    <property type="entry name" value="ABC transporter transmembrane region"/>
    <property type="match status" value="1"/>
</dbReference>
<accession>A0A2U1E5V0</accession>
<dbReference type="InterPro" id="IPR003439">
    <property type="entry name" value="ABC_transporter-like_ATP-bd"/>
</dbReference>
<dbReference type="InterPro" id="IPR003593">
    <property type="entry name" value="AAA+_ATPase"/>
</dbReference>
<dbReference type="EMBL" id="QEKV01000002">
    <property type="protein sequence ID" value="PVY95323.1"/>
    <property type="molecule type" value="Genomic_DNA"/>
</dbReference>
<evidence type="ECO:0000256" key="1">
    <source>
        <dbReference type="ARBA" id="ARBA00004651"/>
    </source>
</evidence>
<dbReference type="PANTHER" id="PTHR43394">
    <property type="entry name" value="ATP-DEPENDENT PERMEASE MDL1, MITOCHONDRIAL"/>
    <property type="match status" value="1"/>
</dbReference>
<dbReference type="InterPro" id="IPR039421">
    <property type="entry name" value="Type_1_exporter"/>
</dbReference>
<dbReference type="Gene3D" id="3.40.50.300">
    <property type="entry name" value="P-loop containing nucleotide triphosphate hydrolases"/>
    <property type="match status" value="1"/>
</dbReference>
<dbReference type="SUPFAM" id="SSF52540">
    <property type="entry name" value="P-loop containing nucleoside triphosphate hydrolases"/>
    <property type="match status" value="1"/>
</dbReference>
<evidence type="ECO:0000256" key="5">
    <source>
        <dbReference type="ARBA" id="ARBA00022989"/>
    </source>
</evidence>
<organism evidence="9 10">
    <name type="scientific">Ezakiella coagulans</name>
    <dbReference type="NCBI Taxonomy" id="46507"/>
    <lineage>
        <taxon>Bacteria</taxon>
        <taxon>Bacillati</taxon>
        <taxon>Bacillota</taxon>
        <taxon>Tissierellia</taxon>
        <taxon>Ezakiella</taxon>
    </lineage>
</organism>
<comment type="subcellular location">
    <subcellularLocation>
        <location evidence="1">Cell membrane</location>
        <topology evidence="1">Multi-pass membrane protein</topology>
    </subcellularLocation>
</comment>
<dbReference type="PANTHER" id="PTHR43394:SF1">
    <property type="entry name" value="ATP-BINDING CASSETTE SUB-FAMILY B MEMBER 10, MITOCHONDRIAL"/>
    <property type="match status" value="1"/>
</dbReference>
<dbReference type="GO" id="GO:0005886">
    <property type="term" value="C:plasma membrane"/>
    <property type="evidence" value="ECO:0007669"/>
    <property type="project" value="UniProtKB-SubCell"/>
</dbReference>
<protein>
    <submittedName>
        <fullName evidence="9">ATP-binding cassette subfamily B protein</fullName>
    </submittedName>
</protein>
<sequence>MKNIFKILKDIHKIDGKYLFTSALLSISKTLESLFLAILPVVLISILKNDSDSLKIAILFAAVWTLLHFISQYLETYNNKIGRKINTVYKNKFALKTIRLPYHMVEDVNTNVLKREAEQALFNMNILSGILDNIEKFAKSLLFFISAILILNTSSYYLIPIYLIILSPIIILSIKRGKIEGEYAPKSAPISWRVIYFISEAIMPFHQMDFRVYNTNKLLRKNIDALTVDERALVLEKTTKTFKYDEAISLLRGLNTIILLLTAYFMSSKQTFDVELFTLIVMLIPRVVDSLTDMIVSGSELKELVSEFKPVETFLNLDSENRIKSGNSSALKFDTLEFKNVSFTYPGNTNQTLKNVSFVVHRNERISIVGPNLSGKSTIVKLICRFYLPDSGEILLNGININDIQKDAYLNLISTIFQDFSFFPFTIGENISLEKEYDDKKILNYIDEVGLKDKIVSLKKGLDTHLNKALYDDATSFSGGQYQKLAMVRAMNKESEIMIFDEPTSALDPIAESQIIEKFDEITQNKTVLFITHRMSTCGFSDKVLLLEMGEVKGFCPHEELLKKNELYNELYYAQAKYFKDIKNKNLQE</sequence>
<comment type="caution">
    <text evidence="9">The sequence shown here is derived from an EMBL/GenBank/DDBJ whole genome shotgun (WGS) entry which is preliminary data.</text>
</comment>
<dbReference type="Proteomes" id="UP000245793">
    <property type="component" value="Unassembled WGS sequence"/>
</dbReference>
<proteinExistence type="predicted"/>
<evidence type="ECO:0000256" key="2">
    <source>
        <dbReference type="ARBA" id="ARBA00022692"/>
    </source>
</evidence>
<dbReference type="SMART" id="SM00382">
    <property type="entry name" value="AAA"/>
    <property type="match status" value="1"/>
</dbReference>
<dbReference type="PROSITE" id="PS50893">
    <property type="entry name" value="ABC_TRANSPORTER_2"/>
    <property type="match status" value="1"/>
</dbReference>
<evidence type="ECO:0000256" key="6">
    <source>
        <dbReference type="ARBA" id="ARBA00023136"/>
    </source>
</evidence>
<feature type="transmembrane region" description="Helical" evidence="7">
    <location>
        <begin position="53"/>
        <end position="74"/>
    </location>
</feature>
<keyword evidence="2 7" id="KW-0812">Transmembrane</keyword>
<name>A0A2U1E5V0_9FIRM</name>
<feature type="transmembrane region" description="Helical" evidence="7">
    <location>
        <begin position="20"/>
        <end position="47"/>
    </location>
</feature>
<reference evidence="9 10" key="1">
    <citation type="submission" date="2018-04" db="EMBL/GenBank/DDBJ databases">
        <title>Genomic Encyclopedia of Type Strains, Phase IV (KMG-IV): sequencing the most valuable type-strain genomes for metagenomic binning, comparative biology and taxonomic classification.</title>
        <authorList>
            <person name="Goeker M."/>
        </authorList>
    </citation>
    <scope>NUCLEOTIDE SEQUENCE [LARGE SCALE GENOMIC DNA]</scope>
    <source>
        <strain evidence="9 10">DSM 20705</strain>
    </source>
</reference>
<dbReference type="AlphaFoldDB" id="A0A2U1E5V0"/>
<dbReference type="Gene3D" id="1.20.1560.10">
    <property type="entry name" value="ABC transporter type 1, transmembrane domain"/>
    <property type="match status" value="1"/>
</dbReference>
<feature type="domain" description="ABC transporter" evidence="8">
    <location>
        <begin position="336"/>
        <end position="574"/>
    </location>
</feature>
<keyword evidence="6 7" id="KW-0472">Membrane</keyword>
<dbReference type="InterPro" id="IPR036640">
    <property type="entry name" value="ABC1_TM_sf"/>
</dbReference>
<keyword evidence="3" id="KW-0547">Nucleotide-binding</keyword>
<evidence type="ECO:0000313" key="10">
    <source>
        <dbReference type="Proteomes" id="UP000245793"/>
    </source>
</evidence>
<keyword evidence="10" id="KW-1185">Reference proteome</keyword>
<dbReference type="GO" id="GO:0016887">
    <property type="term" value="F:ATP hydrolysis activity"/>
    <property type="evidence" value="ECO:0007669"/>
    <property type="project" value="InterPro"/>
</dbReference>
<evidence type="ECO:0000259" key="8">
    <source>
        <dbReference type="PROSITE" id="PS50893"/>
    </source>
</evidence>
<dbReference type="InterPro" id="IPR027417">
    <property type="entry name" value="P-loop_NTPase"/>
</dbReference>
<keyword evidence="5 7" id="KW-1133">Transmembrane helix</keyword>
<dbReference type="Pfam" id="PF00005">
    <property type="entry name" value="ABC_tran"/>
    <property type="match status" value="1"/>
</dbReference>
<keyword evidence="4 9" id="KW-0067">ATP-binding</keyword>
<dbReference type="RefSeq" id="WP_116479769.1">
    <property type="nucleotide sequence ID" value="NZ_QEKV01000002.1"/>
</dbReference>